<dbReference type="RefSeq" id="XP_026669863.1">
    <property type="nucleotide sequence ID" value="XM_026814062.1"/>
</dbReference>
<dbReference type="NCBIfam" id="TIGR01452">
    <property type="entry name" value="PGP_euk"/>
    <property type="match status" value="1"/>
</dbReference>
<evidence type="ECO:0000313" key="9">
    <source>
        <dbReference type="RefSeq" id="XP_026669863.1"/>
    </source>
</evidence>
<feature type="binding site" evidence="4">
    <location>
        <position position="220"/>
    </location>
    <ligand>
        <name>substrate</name>
    </ligand>
</feature>
<dbReference type="InterPro" id="IPR036412">
    <property type="entry name" value="HAD-like_sf"/>
</dbReference>
<dbReference type="NCBIfam" id="TIGR01460">
    <property type="entry name" value="HAD-SF-IIA"/>
    <property type="match status" value="1"/>
</dbReference>
<dbReference type="InterPro" id="IPR006357">
    <property type="entry name" value="HAD-SF_hydro_IIA"/>
</dbReference>
<dbReference type="GO" id="GO:0005737">
    <property type="term" value="C:cytoplasm"/>
    <property type="evidence" value="ECO:0007669"/>
    <property type="project" value="TreeGrafter"/>
</dbReference>
<dbReference type="PIRSF" id="PIRSF000915">
    <property type="entry name" value="PGP-type_phosphatase"/>
    <property type="match status" value="1"/>
</dbReference>
<feature type="binding site" evidence="5">
    <location>
        <position position="27"/>
    </location>
    <ligand>
        <name>Mg(2+)</name>
        <dbReference type="ChEBI" id="CHEBI:18420"/>
    </ligand>
</feature>
<evidence type="ECO:0000313" key="8">
    <source>
        <dbReference type="RefSeq" id="XP_026669862.1"/>
    </source>
</evidence>
<dbReference type="Pfam" id="PF13344">
    <property type="entry name" value="Hydrolase_6"/>
    <property type="match status" value="1"/>
</dbReference>
<feature type="active site" description="Proton donor" evidence="3">
    <location>
        <position position="27"/>
    </location>
</feature>
<name>A0AAJ7WB73_9HYME</name>
<sequence length="307" mass="33859">MITKHVSTLSKVEFQTFIDSIDVVLSDCDGVLWKETEVIENSPETVNKLKQLGKKFFYITNNNTKTRSEFIKKCKDLKYDATIDEIVCTSFLAAMYLKEKKFDKKAYIVGTAGIANELNDEGIKHCGVGPDPMEGDEVDLVTNFKPDPEVGAVIVGFDKFFSFPKLVKAATYLQDPTVHFLGTNCDTERPSPNTNAFPGTGCFITTIESASNRKAVMLGKPEPFLSEYITKKYGLIPERTLMIGDNCKTDILLGKRCGFKTLLVLTGITTQGDVDAMNASNGGSKDVTIPDYYANELGDVLKMITSS</sequence>
<evidence type="ECO:0000313" key="6">
    <source>
        <dbReference type="Proteomes" id="UP000694925"/>
    </source>
</evidence>
<feature type="active site" description="Proton donor" evidence="3">
    <location>
        <position position="29"/>
    </location>
</feature>
<dbReference type="AlphaFoldDB" id="A0AAJ7WB73"/>
<protein>
    <submittedName>
        <fullName evidence="7 8">Glycerol-3-phosphate phosphatase-like isoform X1</fullName>
    </submittedName>
</protein>
<dbReference type="GO" id="GO:0016791">
    <property type="term" value="F:phosphatase activity"/>
    <property type="evidence" value="ECO:0007669"/>
    <property type="project" value="InterPro"/>
</dbReference>
<organism evidence="6 8">
    <name type="scientific">Ceratina calcarata</name>
    <dbReference type="NCBI Taxonomy" id="156304"/>
    <lineage>
        <taxon>Eukaryota</taxon>
        <taxon>Metazoa</taxon>
        <taxon>Ecdysozoa</taxon>
        <taxon>Arthropoda</taxon>
        <taxon>Hexapoda</taxon>
        <taxon>Insecta</taxon>
        <taxon>Pterygota</taxon>
        <taxon>Neoptera</taxon>
        <taxon>Endopterygota</taxon>
        <taxon>Hymenoptera</taxon>
        <taxon>Apocrita</taxon>
        <taxon>Aculeata</taxon>
        <taxon>Apoidea</taxon>
        <taxon>Anthophila</taxon>
        <taxon>Apidae</taxon>
        <taxon>Ceratina</taxon>
        <taxon>Zadontomerus</taxon>
    </lineage>
</organism>
<dbReference type="PANTHER" id="PTHR19288:SF93">
    <property type="entry name" value="FI11325P-RELATED"/>
    <property type="match status" value="1"/>
</dbReference>
<evidence type="ECO:0000256" key="4">
    <source>
        <dbReference type="PIRSR" id="PIRSR000915-2"/>
    </source>
</evidence>
<reference evidence="7 8" key="1">
    <citation type="submission" date="2025-04" db="UniProtKB">
        <authorList>
            <consortium name="RefSeq"/>
        </authorList>
    </citation>
    <scope>IDENTIFICATION</scope>
    <source>
        <tissue evidence="7 8">Whole body</tissue>
    </source>
</reference>
<keyword evidence="6" id="KW-1185">Reference proteome</keyword>
<feature type="binding site" evidence="5">
    <location>
        <position position="245"/>
    </location>
    <ligand>
        <name>Mg(2+)</name>
        <dbReference type="ChEBI" id="CHEBI:18420"/>
    </ligand>
</feature>
<dbReference type="Proteomes" id="UP000694925">
    <property type="component" value="Unplaced"/>
</dbReference>
<keyword evidence="5" id="KW-0479">Metal-binding</keyword>
<dbReference type="RefSeq" id="XP_017881145.1">
    <property type="nucleotide sequence ID" value="XM_018025656.2"/>
</dbReference>
<gene>
    <name evidence="7 8 9" type="primary">LOC108625556</name>
</gene>
<keyword evidence="5" id="KW-0460">Magnesium</keyword>
<evidence type="ECO:0000256" key="2">
    <source>
        <dbReference type="PIRNR" id="PIRNR000915"/>
    </source>
</evidence>
<proteinExistence type="inferred from homology"/>
<dbReference type="RefSeq" id="XP_026669862.1">
    <property type="nucleotide sequence ID" value="XM_026814061.1"/>
</dbReference>
<dbReference type="PANTHER" id="PTHR19288">
    <property type="entry name" value="4-NITROPHENYLPHOSPHATASE-RELATED"/>
    <property type="match status" value="1"/>
</dbReference>
<accession>A0AAJ7WB73</accession>
<feature type="binding site" evidence="5">
    <location>
        <position position="29"/>
    </location>
    <ligand>
        <name>Mg(2+)</name>
        <dbReference type="ChEBI" id="CHEBI:18420"/>
    </ligand>
</feature>
<dbReference type="SUPFAM" id="SSF56784">
    <property type="entry name" value="HAD-like"/>
    <property type="match status" value="1"/>
</dbReference>
<dbReference type="GO" id="GO:0046872">
    <property type="term" value="F:metal ion binding"/>
    <property type="evidence" value="ECO:0007669"/>
    <property type="project" value="UniProtKB-KW"/>
</dbReference>
<evidence type="ECO:0000256" key="3">
    <source>
        <dbReference type="PIRSR" id="PIRSR000915-1"/>
    </source>
</evidence>
<evidence type="ECO:0000256" key="1">
    <source>
        <dbReference type="ARBA" id="ARBA00022801"/>
    </source>
</evidence>
<dbReference type="Pfam" id="PF13242">
    <property type="entry name" value="Hydrolase_like"/>
    <property type="match status" value="1"/>
</dbReference>
<keyword evidence="1 2" id="KW-0378">Hydrolase</keyword>
<dbReference type="KEGG" id="ccal:108625556"/>
<dbReference type="InterPro" id="IPR006349">
    <property type="entry name" value="PGP_euk"/>
</dbReference>
<evidence type="ECO:0000313" key="7">
    <source>
        <dbReference type="RefSeq" id="XP_017881145.1"/>
    </source>
</evidence>
<evidence type="ECO:0000256" key="5">
    <source>
        <dbReference type="PIRSR" id="PIRSR000915-3"/>
    </source>
</evidence>
<comment type="similarity">
    <text evidence="2">Belongs to the HAD-like hydrolase superfamily.</text>
</comment>
<dbReference type="GeneID" id="108625556"/>
<dbReference type="InterPro" id="IPR023214">
    <property type="entry name" value="HAD_sf"/>
</dbReference>
<comment type="cofactor">
    <cofactor evidence="5">
        <name>Mg(2+)</name>
        <dbReference type="ChEBI" id="CHEBI:18420"/>
    </cofactor>
    <text evidence="5">Divalent metal ions. Mg(2+) is the most effective.</text>
</comment>
<dbReference type="Gene3D" id="3.40.50.1000">
    <property type="entry name" value="HAD superfamily/HAD-like"/>
    <property type="match status" value="2"/>
</dbReference>